<keyword evidence="2 6" id="KW-0949">S-adenosyl-L-methionine</keyword>
<feature type="compositionally biased region" description="Low complexity" evidence="7">
    <location>
        <begin position="857"/>
        <end position="878"/>
    </location>
</feature>
<evidence type="ECO:0000256" key="1">
    <source>
        <dbReference type="ARBA" id="ARBA00011925"/>
    </source>
</evidence>
<feature type="region of interest" description="Disordered" evidence="7">
    <location>
        <begin position="920"/>
        <end position="947"/>
    </location>
</feature>
<dbReference type="InterPro" id="IPR029063">
    <property type="entry name" value="SAM-dependent_MTases_sf"/>
</dbReference>
<keyword evidence="6" id="KW-0808">Transferase</keyword>
<dbReference type="Gene3D" id="1.25.40.10">
    <property type="entry name" value="Tetratricopeptide repeat domain"/>
    <property type="match status" value="1"/>
</dbReference>
<dbReference type="AlphaFoldDB" id="A0A2P6V5T2"/>
<evidence type="ECO:0000256" key="2">
    <source>
        <dbReference type="ARBA" id="ARBA00022691"/>
    </source>
</evidence>
<accession>A0A2P6V5T2</accession>
<dbReference type="SUPFAM" id="SSF53335">
    <property type="entry name" value="S-adenosyl-L-methionine-dependent methyltransferases"/>
    <property type="match status" value="2"/>
</dbReference>
<dbReference type="Gene3D" id="3.40.50.150">
    <property type="entry name" value="Vaccinia Virus protein VP39"/>
    <property type="match status" value="2"/>
</dbReference>
<dbReference type="PANTHER" id="PTHR11006">
    <property type="entry name" value="PROTEIN ARGININE N-METHYLTRANSFERASE"/>
    <property type="match status" value="1"/>
</dbReference>
<gene>
    <name evidence="8" type="ORF">C2E20_6971</name>
</gene>
<dbReference type="GO" id="GO:0042054">
    <property type="term" value="F:histone methyltransferase activity"/>
    <property type="evidence" value="ECO:0007669"/>
    <property type="project" value="TreeGrafter"/>
</dbReference>
<evidence type="ECO:0000256" key="4">
    <source>
        <dbReference type="ARBA" id="ARBA00023163"/>
    </source>
</evidence>
<dbReference type="CDD" id="cd02440">
    <property type="entry name" value="AdoMet_MTases"/>
    <property type="match status" value="1"/>
</dbReference>
<dbReference type="EMBL" id="LHPF02000026">
    <property type="protein sequence ID" value="PSC69443.1"/>
    <property type="molecule type" value="Genomic_DNA"/>
</dbReference>
<protein>
    <recommendedName>
        <fullName evidence="1">type I protein arginine methyltransferase</fullName>
        <ecNumber evidence="1">2.1.1.319</ecNumber>
    </recommendedName>
</protein>
<dbReference type="PROSITE" id="PS51678">
    <property type="entry name" value="SAM_MT_PRMT"/>
    <property type="match status" value="1"/>
</dbReference>
<reference evidence="8 9" key="1">
    <citation type="journal article" date="2018" name="Plant J.">
        <title>Genome sequences of Chlorella sorokiniana UTEX 1602 and Micractinium conductrix SAG 241.80: implications to maltose excretion by a green alga.</title>
        <authorList>
            <person name="Arriola M.B."/>
            <person name="Velmurugan N."/>
            <person name="Zhang Y."/>
            <person name="Plunkett M.H."/>
            <person name="Hondzo H."/>
            <person name="Barney B.M."/>
        </authorList>
    </citation>
    <scope>NUCLEOTIDE SEQUENCE [LARGE SCALE GENOMIC DNA]</scope>
    <source>
        <strain evidence="8 9">SAG 241.80</strain>
    </source>
</reference>
<dbReference type="Gene3D" id="2.70.160.11">
    <property type="entry name" value="Hnrnp arginine n-methyltransferase1"/>
    <property type="match status" value="2"/>
</dbReference>
<dbReference type="InterPro" id="IPR025799">
    <property type="entry name" value="Arg_MeTrfase"/>
</dbReference>
<dbReference type="Pfam" id="PF06325">
    <property type="entry name" value="PrmA"/>
    <property type="match status" value="1"/>
</dbReference>
<keyword evidence="4" id="KW-0804">Transcription</keyword>
<dbReference type="GO" id="GO:0032259">
    <property type="term" value="P:methylation"/>
    <property type="evidence" value="ECO:0007669"/>
    <property type="project" value="UniProtKB-KW"/>
</dbReference>
<dbReference type="EC" id="2.1.1.319" evidence="1"/>
<dbReference type="GO" id="GO:0016274">
    <property type="term" value="F:protein-arginine N-methyltransferase activity"/>
    <property type="evidence" value="ECO:0007669"/>
    <property type="project" value="InterPro"/>
</dbReference>
<dbReference type="InterPro" id="IPR011990">
    <property type="entry name" value="TPR-like_helical_dom_sf"/>
</dbReference>
<evidence type="ECO:0000256" key="7">
    <source>
        <dbReference type="SAM" id="MobiDB-lite"/>
    </source>
</evidence>
<dbReference type="STRING" id="554055.A0A2P6V5T2"/>
<keyword evidence="9" id="KW-1185">Reference proteome</keyword>
<sequence length="1182" mass="127018">MAQPASLYRDASGAGEVDSGCDVPAAQEAGGSEQAGGCAPPAEPPLPLDAELERQQQARADIEARTQEILSRGAAYLAGHSLSDFNAEAAAQQKARQHAAAAATYSALFVKAKRSNLTHPELYICHSNCSAAYLALGLHDEALHHAVRCQQLAMASLRRNFKGAPSYVKSFLRKGRALMGLGRNREAALALDEGLKYDPLNLDLKHALQQANAAVVKDLAEGKGRETKAIEYPEPRQRISFHPYAAPLHKIKTDDMLPLKLLTPFQGENDHHIKDTYNYVTVQTDIRMPGRHLRQLEDGYALPRFRAAIEAAVQAIVADDKDCRVLNLGAGAGLHSMLALRAGARHATVVERWLYLALASKECMLANEFTEEQFKVLYKRPTDLKLKEDLSVCCNLLIANILDEGLLTSGLIPCMRHALDAGLLTSDAVLLPLSATVYMQAVEIRTGEVCGLDMSAANLYRWHPAFAAGVPLAAERVVALSEPQEVWHFSLGAPPDKSDVKTVDVEFTRRGRFNAVMFWYKLHLFGDVYLSTGPEAVAEGLRSMQPAVRYTAGELSVAAGTVLPVVASHNTVRLRFDVESAEFLNLHKPDASFPHSHFAMLADEERCQAYKRAIERAVAKRRAADGGAHVLDIGCGSGVLSLLAARAGADSVVACDIHSSLCDVARKAAAANSLSKAVSVVHRDAGTLQRGREIRPLGVNVVIADVFDAGLIGDGFPYLLDLTRRKVVQPGATVIPAAATLYCMGVEALTGRVAGLDMTPMNTYRWDAGYQAISLGDLPHRRLTKPTRVMEIAFDGDNKSRGRESMLKLEVVEEGLLNAVVFWFDLHLDDCETLSNAPAGIGEGGVLLCELETGTNESSPEAPSTPASTVQDQQEAQVEDAAAASVAADGRNAVEAQAVGAAAADSSIISGSSDAAASAVADAPAAQLKEQHPQQEPQQAEQEQEEFVPADSFAGARPDYAFKLGEQGLGYYLDPYSSAGSASGTADGAALAAAEAALQREVEGQAAVTGSGALATLSPTEPEAPLPGPLPAGPRHHWGQALQYLDRAVPVAPGRRLALLARREEGKLRFALRQGVGEYVPRAPWKIEWGGGSSIENPHYQRVHYCQLLVSDFLQRVKSRRFPPIEKDMRMVLAHCGSLLLDPAALQEATHELVVLEALQLMNDFSPAASVDAITKRPLRLC</sequence>
<dbReference type="Proteomes" id="UP000239649">
    <property type="component" value="Unassembled WGS sequence"/>
</dbReference>
<keyword evidence="3" id="KW-0805">Transcription regulation</keyword>
<feature type="region of interest" description="Disordered" evidence="7">
    <location>
        <begin position="1"/>
        <end position="47"/>
    </location>
</feature>
<evidence type="ECO:0000313" key="9">
    <source>
        <dbReference type="Proteomes" id="UP000239649"/>
    </source>
</evidence>
<name>A0A2P6V5T2_9CHLO</name>
<proteinExistence type="predicted"/>
<evidence type="ECO:0000256" key="6">
    <source>
        <dbReference type="PROSITE-ProRule" id="PRU01015"/>
    </source>
</evidence>
<comment type="caution">
    <text evidence="8">The sequence shown here is derived from an EMBL/GenBank/DDBJ whole genome shotgun (WGS) entry which is preliminary data.</text>
</comment>
<feature type="compositionally biased region" description="Low complexity" evidence="7">
    <location>
        <begin position="25"/>
        <end position="40"/>
    </location>
</feature>
<keyword evidence="6 8" id="KW-0489">Methyltransferase</keyword>
<evidence type="ECO:0000256" key="3">
    <source>
        <dbReference type="ARBA" id="ARBA00023015"/>
    </source>
</evidence>
<dbReference type="PANTHER" id="PTHR11006:SF10">
    <property type="entry name" value="HISTONE-ARGININE METHYLTRANSFERASE CARMER-RELATED"/>
    <property type="match status" value="1"/>
</dbReference>
<feature type="region of interest" description="Disordered" evidence="7">
    <location>
        <begin position="854"/>
        <end position="878"/>
    </location>
</feature>
<comment type="catalytic activity">
    <reaction evidence="5">
        <text>L-arginyl-[protein] + 2 S-adenosyl-L-methionine = N(omega),N(omega)-dimethyl-L-arginyl-[protein] + 2 S-adenosyl-L-homocysteine + 2 H(+)</text>
        <dbReference type="Rhea" id="RHEA:48096"/>
        <dbReference type="Rhea" id="RHEA-COMP:10532"/>
        <dbReference type="Rhea" id="RHEA-COMP:11991"/>
        <dbReference type="ChEBI" id="CHEBI:15378"/>
        <dbReference type="ChEBI" id="CHEBI:29965"/>
        <dbReference type="ChEBI" id="CHEBI:57856"/>
        <dbReference type="ChEBI" id="CHEBI:59789"/>
        <dbReference type="ChEBI" id="CHEBI:61897"/>
        <dbReference type="EC" id="2.1.1.319"/>
    </reaction>
</comment>
<evidence type="ECO:0000256" key="5">
    <source>
        <dbReference type="ARBA" id="ARBA00049086"/>
    </source>
</evidence>
<dbReference type="SUPFAM" id="SSF48452">
    <property type="entry name" value="TPR-like"/>
    <property type="match status" value="1"/>
</dbReference>
<dbReference type="OrthoDB" id="412876at2759"/>
<organism evidence="8 9">
    <name type="scientific">Micractinium conductrix</name>
    <dbReference type="NCBI Taxonomy" id="554055"/>
    <lineage>
        <taxon>Eukaryota</taxon>
        <taxon>Viridiplantae</taxon>
        <taxon>Chlorophyta</taxon>
        <taxon>core chlorophytes</taxon>
        <taxon>Trebouxiophyceae</taxon>
        <taxon>Chlorellales</taxon>
        <taxon>Chlorellaceae</taxon>
        <taxon>Chlorella clade</taxon>
        <taxon>Micractinium</taxon>
    </lineage>
</organism>
<evidence type="ECO:0000313" key="8">
    <source>
        <dbReference type="EMBL" id="PSC69443.1"/>
    </source>
</evidence>